<sequence>MNGNRTIAGQGPYQQSAGNDTCSDALTFFDVVTDVEAAIQKILNIVTMIINYFS</sequence>
<dbReference type="AlphaFoldDB" id="C7TXS3"/>
<protein>
    <submittedName>
        <fullName evidence="1">Hypotheticial protein</fullName>
    </submittedName>
</protein>
<evidence type="ECO:0000313" key="1">
    <source>
        <dbReference type="EMBL" id="CAX82399.1"/>
    </source>
</evidence>
<accession>C7TXS3</accession>
<name>C7TXS3_SCHJA</name>
<dbReference type="EMBL" id="FN326675">
    <property type="protein sequence ID" value="CAX82399.1"/>
    <property type="molecule type" value="mRNA"/>
</dbReference>
<organism evidence="1">
    <name type="scientific">Schistosoma japonicum</name>
    <name type="common">Blood fluke</name>
    <dbReference type="NCBI Taxonomy" id="6182"/>
    <lineage>
        <taxon>Eukaryota</taxon>
        <taxon>Metazoa</taxon>
        <taxon>Spiralia</taxon>
        <taxon>Lophotrochozoa</taxon>
        <taxon>Platyhelminthes</taxon>
        <taxon>Trematoda</taxon>
        <taxon>Digenea</taxon>
        <taxon>Strigeidida</taxon>
        <taxon>Schistosomatoidea</taxon>
        <taxon>Schistosomatidae</taxon>
        <taxon>Schistosoma</taxon>
    </lineage>
</organism>
<proteinExistence type="evidence at transcript level"/>
<reference evidence="1" key="1">
    <citation type="journal article" date="2009" name="Nature">
        <title>The Schistosoma japonicum genome reveals features of host-parasite interplay.</title>
        <authorList>
            <person name="Liu F."/>
            <person name="Zhou Y."/>
            <person name="Wang Z.Q."/>
            <person name="Lu G."/>
            <person name="Zheng H."/>
            <person name="Brindley P.J."/>
            <person name="McManus D.P."/>
            <person name="Blair D."/>
            <person name="Zhang Q.H."/>
            <person name="Zhong Y."/>
            <person name="Wang S."/>
            <person name="Han Z.G."/>
            <person name="Chen Z."/>
        </authorList>
    </citation>
    <scope>NUCLEOTIDE SEQUENCE</scope>
    <source>
        <strain evidence="1">Anhui</strain>
    </source>
</reference>
<reference evidence="1" key="2">
    <citation type="submission" date="2009-03" db="EMBL/GenBank/DDBJ databases">
        <authorList>
            <person name="Gang L."/>
        </authorList>
    </citation>
    <scope>NUCLEOTIDE SEQUENCE</scope>
    <source>
        <strain evidence="1">Anhui</strain>
    </source>
</reference>